<evidence type="ECO:0000313" key="4">
    <source>
        <dbReference type="Proteomes" id="UP001189429"/>
    </source>
</evidence>
<feature type="region of interest" description="Disordered" evidence="2">
    <location>
        <begin position="76"/>
        <end position="106"/>
    </location>
</feature>
<dbReference type="Proteomes" id="UP001189429">
    <property type="component" value="Unassembled WGS sequence"/>
</dbReference>
<feature type="region of interest" description="Disordered" evidence="2">
    <location>
        <begin position="1538"/>
        <end position="1569"/>
    </location>
</feature>
<name>A0ABN9QHQ2_9DINO</name>
<feature type="region of interest" description="Disordered" evidence="2">
    <location>
        <begin position="669"/>
        <end position="702"/>
    </location>
</feature>
<organism evidence="3 4">
    <name type="scientific">Prorocentrum cordatum</name>
    <dbReference type="NCBI Taxonomy" id="2364126"/>
    <lineage>
        <taxon>Eukaryota</taxon>
        <taxon>Sar</taxon>
        <taxon>Alveolata</taxon>
        <taxon>Dinophyceae</taxon>
        <taxon>Prorocentrales</taxon>
        <taxon>Prorocentraceae</taxon>
        <taxon>Prorocentrum</taxon>
    </lineage>
</organism>
<feature type="compositionally biased region" description="Polar residues" evidence="2">
    <location>
        <begin position="76"/>
        <end position="85"/>
    </location>
</feature>
<feature type="region of interest" description="Disordered" evidence="2">
    <location>
        <begin position="2103"/>
        <end position="2123"/>
    </location>
</feature>
<gene>
    <name evidence="3" type="ORF">PCOR1329_LOCUS11224</name>
</gene>
<feature type="coiled-coil region" evidence="1">
    <location>
        <begin position="267"/>
        <end position="344"/>
    </location>
</feature>
<dbReference type="PANTHER" id="PTHR23159:SF31">
    <property type="entry name" value="CENTROSOME-ASSOCIATED PROTEIN CEP250 ISOFORM X1"/>
    <property type="match status" value="1"/>
</dbReference>
<keyword evidence="1" id="KW-0175">Coiled coil</keyword>
<feature type="coiled-coil region" evidence="1">
    <location>
        <begin position="466"/>
        <end position="542"/>
    </location>
</feature>
<protein>
    <submittedName>
        <fullName evidence="3">Uncharacterized protein</fullName>
    </submittedName>
</protein>
<feature type="region of interest" description="Disordered" evidence="2">
    <location>
        <begin position="365"/>
        <end position="389"/>
    </location>
</feature>
<dbReference type="EMBL" id="CAUYUJ010003225">
    <property type="protein sequence ID" value="CAK0804409.1"/>
    <property type="molecule type" value="Genomic_DNA"/>
</dbReference>
<feature type="region of interest" description="Disordered" evidence="2">
    <location>
        <begin position="2253"/>
        <end position="2288"/>
    </location>
</feature>
<sequence length="2577" mass="284920">MLPSDGSPGGRSPLGSAGIHGAASGAEEVSRLQARVAHLEGEQERRIKLEKLLEVQTVQVDLQKELRVKTESLLQVEQQTSSKLRQQVDEMRRAPASSGEQSPSQARRQIEYRFAQAQEHIHALEQQLANASPESTNADIALQKQLAEQEALIKQLREQMEAKAPAGAPAGDAVRLQLLLQSRDKHLDELTQSVRKAQNEAAEAQSEAEVLRNQVRVLKKEVSQRAEEMERQLHTERSVRAEGFQLKAKLDQLAEQNREETRRAAGFADTAREVEDARRRIETLEQQLAEEKAASGREREQLAAEVQSRLGAKDKAMRHQTSTIEALNRELKEKQAEIERLVRACGGEAAEPSAPREPAAARVLPPLGAPSPRGDEAQGAARSTESLQRQIKAKDAKIAKQSEKVQILTEMVEKRDKQIEELSTAKRDRVGMESRVAELEDVLRAQPKVGSRTEAERRLIEQELRARGQEGQERELQAALQRARQEKDALRRELEALRGSLEDGASSSGALQSENARLAFELSEARRQLERRGEELRRLQDGGPAHAMPDPAAAATLPAMQRRLQRLEQVDKALGRDVVLHLQEREGKIDTLSSQLDLLRSANADLQARLSAAEEGRAPAVTAGGGGPEALAAPAAQPVLQAAPQAMQAAGAPQPQQVLAQAVRQQVRQAPGGSPLGQDAERTVATTGSLQPPFPPPTRMPVVQDSQLTFEDLRNMSTEDIRNELISRRHECNTLEEQLEEKRQLVLKLIEEANLCNAEVASLQQTVQHAQKKANKQDREYHALLEDRDSWEAAAKQFQKTLKEKEEKVTKLFQEHQQDTSGNAAMDQVDQQGWKLKVIAPRQHEIRHSVFLVLQRRQSDTLDKVTLGQGLAHHFAISAGRIDIVEDAARGAEGAADGDLSRATSSSGGHSDLNSQGAPHSRNARMSGFLDSQEASQSQTFRRDLVLVNIADVETNDAGEVSRSTISALDVLNQVRNDMLRGHRVGPIDGIIVDAVFINHGDMVLPFEWPSAQSTLLMREGRVLAGKHSVITVHEVRDPYILRLVAFDSEIGREFILYLNSRDVMLLLDTRDSEAVASVSEEELELSTHGARAPAGEDFQHLLGPCVQQFRQCSTVSSGDLLDGIVSSLSFSVFNGQQILVASEMRIPLALQPQRAESTQLALLDPGAPPPQLRAHQSAALAEAGVTRGLRPQQRQARRLYEDVVGFEGRLCIFSLIHTTTEDLSEDVLRASLYYPKTTATIQATLADPMLSDRLRIVSEAGELDVSDAFHAVVVVEEVVYPPAFIVRLTSVSLEDEHSVSPQEASKPHTHIIRVSKDGANAVCVPDMSFAVGPSTMRSKLLWCIGLTTPVQGPRETLVKLPGMDTVTAGASKNVVVRRTITGHPNEHFGLTVHLLGAGGRAESERAAQSMPAPMKAQLRAKYGKGRLLARHGRMLALRGSKSEESIRAVVSVYERSQPYHHFVMSAYEPQTSREWEVLADSIDIFRLFSDREEKRAQDLANPVTRERLAQTLVRSLELCERESELVLVVSPAAVREHKEKEKVEHKQQALMDREKNPEVSGRESREDYASPLPLAAGRASPLQAFDARPAITSTIARAVGGFTGDYDRGEDVMVEESSRDRLFTAVRRLALRDNGAAEPFKIQIYDNPKAATLHSYVVVASPAHDQPLAASGLPIALTAEQLAPPPDRKARKAYTLKVDDRTLESFLWDTTIMEPSRQEELLTFISESLHLDEDATGQMRLCMRKKKLRAHQVKEAKARAGETGALAPASDVPGAPDGFASKSLGEVGGTFPLNRLRLNRAPEGNKSTDPSGPSLQGSDDSEVSRIFVRGWAKIYCVAQRLGSSTVIITVSKRGHTYKLGVYEPESSALYEMCLVTNNSSNPLNVLIERCELSTRLDLMLLMQEQAFPHQVVVNLVHIGTSQEFHLKIGDEQVYTMIENSRREAFLHFFDQIITWGCIGFHAASPLEEQANAVSFEETFAGNQMFEKAELDDLLNQEGTIGGPGGERRHQSALPPARDKKLRVPVIRTHLDFLGKKDLTTGITMHLLYHAERKFSKDNQTLLVRVHKRVTTNDVALTLRVRSEEALALPELPSHVRSAICPTPSTANGRPFETPALGSGEASDSSSEVTIWLQDKCSRAPCGAFGEICEVPGFSKQVIILATDEDTPRVMRIAIALAQPPFTVLFQVVLLESSEPSAKVEPATTLKHNAGRKVLHSMFQHYMGVKQGQQQAVVSHLTGAASSARSADLRQKLDDISPPEGPIKAMGVEQGSGAGGPQRTSGRSQDEPVDVGVVHMATRRKLGRMMVFTVYRNMYLRVVMHDPTTSRDFHLSLLHYTTQRLLNTLRINRDMLEDQKNFDSEADKVERQQLRCELGKLIVDHLYLVRVNGGEGAAQEEVIDDLDPGDDDDDEIEYELRMRDMMDSSLSADLTVKQKLLNVTREQRSPSGQAVARLDDAPEVSGPRTILDMKESSLIYKAEKIIGGRRVLIAFYNETRQEDVLNYSHNFRIVVASVQSLEILAFQDFHEDTLEFVCSRRGKSHLMSAAREQELVLELWECLALQHVGQKITGITFAGMD</sequence>
<feature type="coiled-coil region" evidence="1">
    <location>
        <begin position="589"/>
        <end position="616"/>
    </location>
</feature>
<feature type="region of interest" description="Disordered" evidence="2">
    <location>
        <begin position="1801"/>
        <end position="1821"/>
    </location>
</feature>
<evidence type="ECO:0000256" key="1">
    <source>
        <dbReference type="SAM" id="Coils"/>
    </source>
</evidence>
<keyword evidence="4" id="KW-1185">Reference proteome</keyword>
<feature type="compositionally biased region" description="Low complexity" evidence="2">
    <location>
        <begin position="15"/>
        <end position="26"/>
    </location>
</feature>
<feature type="region of interest" description="Disordered" evidence="2">
    <location>
        <begin position="1998"/>
        <end position="2018"/>
    </location>
</feature>
<reference evidence="3" key="1">
    <citation type="submission" date="2023-10" db="EMBL/GenBank/DDBJ databases">
        <authorList>
            <person name="Chen Y."/>
            <person name="Shah S."/>
            <person name="Dougan E. K."/>
            <person name="Thang M."/>
            <person name="Chan C."/>
        </authorList>
    </citation>
    <scope>NUCLEOTIDE SEQUENCE [LARGE SCALE GENOMIC DNA]</scope>
</reference>
<proteinExistence type="predicted"/>
<accession>A0ABN9QHQ2</accession>
<comment type="caution">
    <text evidence="3">The sequence shown here is derived from an EMBL/GenBank/DDBJ whole genome shotgun (WGS) entry which is preliminary data.</text>
</comment>
<evidence type="ECO:0000313" key="3">
    <source>
        <dbReference type="EMBL" id="CAK0804409.1"/>
    </source>
</evidence>
<feature type="region of interest" description="Disordered" evidence="2">
    <location>
        <begin position="1"/>
        <end position="30"/>
    </location>
</feature>
<feature type="compositionally biased region" description="Polar residues" evidence="2">
    <location>
        <begin position="1806"/>
        <end position="1819"/>
    </location>
</feature>
<feature type="coiled-coil region" evidence="1">
    <location>
        <begin position="732"/>
        <end position="815"/>
    </location>
</feature>
<feature type="compositionally biased region" description="Polar residues" evidence="2">
    <location>
        <begin position="902"/>
        <end position="918"/>
    </location>
</feature>
<dbReference type="PANTHER" id="PTHR23159">
    <property type="entry name" value="CENTROSOMAL PROTEIN 2"/>
    <property type="match status" value="1"/>
</dbReference>
<feature type="region of interest" description="Disordered" evidence="2">
    <location>
        <begin position="895"/>
        <end position="924"/>
    </location>
</feature>
<evidence type="ECO:0000256" key="2">
    <source>
        <dbReference type="SAM" id="MobiDB-lite"/>
    </source>
</evidence>